<dbReference type="RefSeq" id="WP_189515590.1">
    <property type="nucleotide sequence ID" value="NZ_BMXG01000016.1"/>
</dbReference>
<organism evidence="2 3">
    <name type="scientific">Cerasicoccus arenae</name>
    <dbReference type="NCBI Taxonomy" id="424488"/>
    <lineage>
        <taxon>Bacteria</taxon>
        <taxon>Pseudomonadati</taxon>
        <taxon>Verrucomicrobiota</taxon>
        <taxon>Opitutia</taxon>
        <taxon>Puniceicoccales</taxon>
        <taxon>Cerasicoccaceae</taxon>
        <taxon>Cerasicoccus</taxon>
    </lineage>
</organism>
<gene>
    <name evidence="2" type="ORF">GCM10007047_24490</name>
</gene>
<dbReference type="AlphaFoldDB" id="A0A8J3DBL7"/>
<reference evidence="2" key="2">
    <citation type="submission" date="2020-09" db="EMBL/GenBank/DDBJ databases">
        <authorList>
            <person name="Sun Q."/>
            <person name="Kim S."/>
        </authorList>
    </citation>
    <scope>NUCLEOTIDE SEQUENCE</scope>
    <source>
        <strain evidence="2">KCTC 12870</strain>
    </source>
</reference>
<feature type="region of interest" description="Disordered" evidence="1">
    <location>
        <begin position="33"/>
        <end position="58"/>
    </location>
</feature>
<protein>
    <submittedName>
        <fullName evidence="2">Uncharacterized protein</fullName>
    </submittedName>
</protein>
<evidence type="ECO:0000313" key="2">
    <source>
        <dbReference type="EMBL" id="GHC06589.1"/>
    </source>
</evidence>
<proteinExistence type="predicted"/>
<evidence type="ECO:0000313" key="3">
    <source>
        <dbReference type="Proteomes" id="UP000642829"/>
    </source>
</evidence>
<comment type="caution">
    <text evidence="2">The sequence shown here is derived from an EMBL/GenBank/DDBJ whole genome shotgun (WGS) entry which is preliminary data.</text>
</comment>
<sequence>MKYCIMIMLGIFAVATANYENARADVLLADEGDPCNPVPTDEGEPGGGSDCMGEEFVA</sequence>
<name>A0A8J3DBL7_9BACT</name>
<reference evidence="2" key="1">
    <citation type="journal article" date="2014" name="Int. J. Syst. Evol. Microbiol.">
        <title>Complete genome sequence of Corynebacterium casei LMG S-19264T (=DSM 44701T), isolated from a smear-ripened cheese.</title>
        <authorList>
            <consortium name="US DOE Joint Genome Institute (JGI-PGF)"/>
            <person name="Walter F."/>
            <person name="Albersmeier A."/>
            <person name="Kalinowski J."/>
            <person name="Ruckert C."/>
        </authorList>
    </citation>
    <scope>NUCLEOTIDE SEQUENCE</scope>
    <source>
        <strain evidence="2">KCTC 12870</strain>
    </source>
</reference>
<dbReference type="Proteomes" id="UP000642829">
    <property type="component" value="Unassembled WGS sequence"/>
</dbReference>
<accession>A0A8J3DBL7</accession>
<dbReference type="EMBL" id="BMXG01000016">
    <property type="protein sequence ID" value="GHC06589.1"/>
    <property type="molecule type" value="Genomic_DNA"/>
</dbReference>
<evidence type="ECO:0000256" key="1">
    <source>
        <dbReference type="SAM" id="MobiDB-lite"/>
    </source>
</evidence>
<keyword evidence="3" id="KW-1185">Reference proteome</keyword>